<comment type="subcellular location">
    <subcellularLocation>
        <location evidence="1 11">Cell membrane</location>
        <topology evidence="1 11">Multi-pass membrane protein</topology>
    </subcellularLocation>
</comment>
<dbReference type="OMA" id="VHTLQFT"/>
<keyword evidence="8 11" id="KW-1133">Transmembrane helix</keyword>
<feature type="transmembrane region" description="Helical" evidence="11">
    <location>
        <begin position="193"/>
        <end position="214"/>
    </location>
</feature>
<dbReference type="InterPro" id="IPR004316">
    <property type="entry name" value="SWEET_rpt"/>
</dbReference>
<evidence type="ECO:0000256" key="10">
    <source>
        <dbReference type="ARBA" id="ARBA00037238"/>
    </source>
</evidence>
<dbReference type="PANTHER" id="PTHR10791:SF30">
    <property type="entry name" value="SUGAR TRANSPORTER SWEET1"/>
    <property type="match status" value="1"/>
</dbReference>
<dbReference type="FunFam" id="1.20.1280.290:FF:000002">
    <property type="entry name" value="Bidirectional sugar transporter SWEET"/>
    <property type="match status" value="1"/>
</dbReference>
<evidence type="ECO:0000256" key="4">
    <source>
        <dbReference type="ARBA" id="ARBA00022475"/>
    </source>
</evidence>
<dbReference type="GO" id="GO:0008643">
    <property type="term" value="P:carbohydrate transport"/>
    <property type="evidence" value="ECO:0000318"/>
    <property type="project" value="GO_Central"/>
</dbReference>
<dbReference type="Gene3D" id="1.20.1280.290">
    <property type="match status" value="2"/>
</dbReference>
<keyword evidence="7" id="KW-0677">Repeat</keyword>
<comment type="similarity">
    <text evidence="2 11">Belongs to the SWEET sugar transporter family.</text>
</comment>
<keyword evidence="5 11" id="KW-0762">Sugar transport</keyword>
<organism evidence="13 14">
    <name type="scientific">Klebsormidium nitens</name>
    <name type="common">Green alga</name>
    <name type="synonym">Ulothrix nitens</name>
    <dbReference type="NCBI Taxonomy" id="105231"/>
    <lineage>
        <taxon>Eukaryota</taxon>
        <taxon>Viridiplantae</taxon>
        <taxon>Streptophyta</taxon>
        <taxon>Klebsormidiophyceae</taxon>
        <taxon>Klebsormidiales</taxon>
        <taxon>Klebsormidiaceae</taxon>
        <taxon>Klebsormidium</taxon>
    </lineage>
</organism>
<name>A0A1Y1I9L8_KLENI</name>
<feature type="region of interest" description="Disordered" evidence="12">
    <location>
        <begin position="254"/>
        <end position="274"/>
    </location>
</feature>
<keyword evidence="3 11" id="KW-0813">Transport</keyword>
<protein>
    <recommendedName>
        <fullName evidence="11">Bidirectional sugar transporter SWEET</fullName>
    </recommendedName>
</protein>
<evidence type="ECO:0000313" key="14">
    <source>
        <dbReference type="Proteomes" id="UP000054558"/>
    </source>
</evidence>
<evidence type="ECO:0000256" key="9">
    <source>
        <dbReference type="ARBA" id="ARBA00023136"/>
    </source>
</evidence>
<proteinExistence type="inferred from homology"/>
<evidence type="ECO:0000256" key="6">
    <source>
        <dbReference type="ARBA" id="ARBA00022692"/>
    </source>
</evidence>
<keyword evidence="9 11" id="KW-0472">Membrane</keyword>
<evidence type="ECO:0000256" key="2">
    <source>
        <dbReference type="ARBA" id="ARBA00007809"/>
    </source>
</evidence>
<keyword evidence="6 11" id="KW-0812">Transmembrane</keyword>
<evidence type="ECO:0000313" key="13">
    <source>
        <dbReference type="EMBL" id="GAQ87665.1"/>
    </source>
</evidence>
<dbReference type="PANTHER" id="PTHR10791">
    <property type="entry name" value="RAG1-ACTIVATING PROTEIN 1"/>
    <property type="match status" value="1"/>
</dbReference>
<dbReference type="OrthoDB" id="409725at2759"/>
<feature type="transmembrane region" description="Helical" evidence="11">
    <location>
        <begin position="105"/>
        <end position="128"/>
    </location>
</feature>
<dbReference type="GO" id="GO:0005886">
    <property type="term" value="C:plasma membrane"/>
    <property type="evidence" value="ECO:0007669"/>
    <property type="project" value="UniProtKB-SubCell"/>
</dbReference>
<feature type="transmembrane region" description="Helical" evidence="11">
    <location>
        <begin position="12"/>
        <end position="33"/>
    </location>
</feature>
<dbReference type="EMBL" id="DF237317">
    <property type="protein sequence ID" value="GAQ87665.1"/>
    <property type="molecule type" value="Genomic_DNA"/>
</dbReference>
<evidence type="ECO:0000256" key="3">
    <source>
        <dbReference type="ARBA" id="ARBA00022448"/>
    </source>
</evidence>
<feature type="transmembrane region" description="Helical" evidence="11">
    <location>
        <begin position="70"/>
        <end position="93"/>
    </location>
</feature>
<evidence type="ECO:0000256" key="12">
    <source>
        <dbReference type="SAM" id="MobiDB-lite"/>
    </source>
</evidence>
<gene>
    <name evidence="13" type="ORF">KFL_003680150</name>
</gene>
<dbReference type="GO" id="GO:0051119">
    <property type="term" value="F:sugar transmembrane transporter activity"/>
    <property type="evidence" value="ECO:0000318"/>
    <property type="project" value="GO_Central"/>
</dbReference>
<evidence type="ECO:0000256" key="5">
    <source>
        <dbReference type="ARBA" id="ARBA00022597"/>
    </source>
</evidence>
<keyword evidence="4" id="KW-1003">Cell membrane</keyword>
<sequence>MTWVIEPGVKTALGVIGNITALGLFLAPVKTFVRILRVRGVEDFSCLPYLVTFLNCSLWTFYGLPVVTRSAILVATINAVGTALALSYCLIYITHAPPPQQRRTGALLAAEGLGLAAVVLIVLLAFPFHMRTTVVGIVAVVVTIGMYCAPLGKLRQVVRDRSVEYMPFLLSLNVLLNATAWTVYAVYAHDIYVLIPNALGVLLGTAQLVLYAWYCKERPAPVADTESGRGGSSTRGGAALHKNLSARQLLGRTLSTGEKGGGEEIEIGNGLDSK</sequence>
<evidence type="ECO:0000256" key="1">
    <source>
        <dbReference type="ARBA" id="ARBA00004651"/>
    </source>
</evidence>
<reference evidence="13 14" key="1">
    <citation type="journal article" date="2014" name="Nat. Commun.">
        <title>Klebsormidium flaccidum genome reveals primary factors for plant terrestrial adaptation.</title>
        <authorList>
            <person name="Hori K."/>
            <person name="Maruyama F."/>
            <person name="Fujisawa T."/>
            <person name="Togashi T."/>
            <person name="Yamamoto N."/>
            <person name="Seo M."/>
            <person name="Sato S."/>
            <person name="Yamada T."/>
            <person name="Mori H."/>
            <person name="Tajima N."/>
            <person name="Moriyama T."/>
            <person name="Ikeuchi M."/>
            <person name="Watanabe M."/>
            <person name="Wada H."/>
            <person name="Kobayashi K."/>
            <person name="Saito M."/>
            <person name="Masuda T."/>
            <person name="Sasaki-Sekimoto Y."/>
            <person name="Mashiguchi K."/>
            <person name="Awai K."/>
            <person name="Shimojima M."/>
            <person name="Masuda S."/>
            <person name="Iwai M."/>
            <person name="Nobusawa T."/>
            <person name="Narise T."/>
            <person name="Kondo S."/>
            <person name="Saito H."/>
            <person name="Sato R."/>
            <person name="Murakawa M."/>
            <person name="Ihara Y."/>
            <person name="Oshima-Yamada Y."/>
            <person name="Ohtaka K."/>
            <person name="Satoh M."/>
            <person name="Sonobe K."/>
            <person name="Ishii M."/>
            <person name="Ohtani R."/>
            <person name="Kanamori-Sato M."/>
            <person name="Honoki R."/>
            <person name="Miyazaki D."/>
            <person name="Mochizuki H."/>
            <person name="Umetsu J."/>
            <person name="Higashi K."/>
            <person name="Shibata D."/>
            <person name="Kamiya Y."/>
            <person name="Sato N."/>
            <person name="Nakamura Y."/>
            <person name="Tabata S."/>
            <person name="Ida S."/>
            <person name="Kurokawa K."/>
            <person name="Ohta H."/>
        </authorList>
    </citation>
    <scope>NUCLEOTIDE SEQUENCE [LARGE SCALE GENOMIC DNA]</scope>
    <source>
        <strain evidence="13 14">NIES-2285</strain>
    </source>
</reference>
<comment type="function">
    <text evidence="10">Mediates both low-affinity uptake and efflux of sugar across the plasma membrane.</text>
</comment>
<accession>A0A1Y1I9L8</accession>
<dbReference type="InterPro" id="IPR047664">
    <property type="entry name" value="SWEET"/>
</dbReference>
<comment type="function">
    <text evidence="11">Mediates both low-affinity uptake and efflux of sugar across the membrane.</text>
</comment>
<feature type="transmembrane region" description="Helical" evidence="11">
    <location>
        <begin position="134"/>
        <end position="154"/>
    </location>
</feature>
<evidence type="ECO:0000256" key="11">
    <source>
        <dbReference type="RuleBase" id="RU910715"/>
    </source>
</evidence>
<dbReference type="Proteomes" id="UP000054558">
    <property type="component" value="Unassembled WGS sequence"/>
</dbReference>
<evidence type="ECO:0000256" key="8">
    <source>
        <dbReference type="ARBA" id="ARBA00022989"/>
    </source>
</evidence>
<dbReference type="FunFam" id="1.20.1280.290:FF:000001">
    <property type="entry name" value="Bidirectional sugar transporter SWEET"/>
    <property type="match status" value="1"/>
</dbReference>
<feature type="transmembrane region" description="Helical" evidence="11">
    <location>
        <begin position="45"/>
        <end position="64"/>
    </location>
</feature>
<dbReference type="Pfam" id="PF03083">
    <property type="entry name" value="MtN3_slv"/>
    <property type="match status" value="2"/>
</dbReference>
<feature type="transmembrane region" description="Helical" evidence="11">
    <location>
        <begin position="166"/>
        <end position="187"/>
    </location>
</feature>
<evidence type="ECO:0000256" key="7">
    <source>
        <dbReference type="ARBA" id="ARBA00022737"/>
    </source>
</evidence>
<dbReference type="GO" id="GO:0016020">
    <property type="term" value="C:membrane"/>
    <property type="evidence" value="ECO:0000318"/>
    <property type="project" value="GO_Central"/>
</dbReference>
<keyword evidence="14" id="KW-1185">Reference proteome</keyword>
<dbReference type="AlphaFoldDB" id="A0A1Y1I9L8"/>